<evidence type="ECO:0000313" key="14">
    <source>
        <dbReference type="Proteomes" id="UP000198284"/>
    </source>
</evidence>
<dbReference type="InterPro" id="IPR051402">
    <property type="entry name" value="KPR-Related"/>
</dbReference>
<comment type="catalytic activity">
    <reaction evidence="9 10">
        <text>(R)-pantoate + NADP(+) = 2-dehydropantoate + NADPH + H(+)</text>
        <dbReference type="Rhea" id="RHEA:16233"/>
        <dbReference type="ChEBI" id="CHEBI:11561"/>
        <dbReference type="ChEBI" id="CHEBI:15378"/>
        <dbReference type="ChEBI" id="CHEBI:15980"/>
        <dbReference type="ChEBI" id="CHEBI:57783"/>
        <dbReference type="ChEBI" id="CHEBI:58349"/>
        <dbReference type="EC" id="1.1.1.169"/>
    </reaction>
</comment>
<feature type="domain" description="Ketopantoate reductase N-terminal" evidence="11">
    <location>
        <begin position="12"/>
        <end position="161"/>
    </location>
</feature>
<dbReference type="InterPro" id="IPR036291">
    <property type="entry name" value="NAD(P)-bd_dom_sf"/>
</dbReference>
<dbReference type="Pfam" id="PF02558">
    <property type="entry name" value="ApbA"/>
    <property type="match status" value="1"/>
</dbReference>
<keyword evidence="6 10" id="KW-0521">NADP</keyword>
<evidence type="ECO:0000259" key="12">
    <source>
        <dbReference type="Pfam" id="PF08546"/>
    </source>
</evidence>
<dbReference type="PANTHER" id="PTHR21708:SF26">
    <property type="entry name" value="2-DEHYDROPANTOATE 2-REDUCTASE"/>
    <property type="match status" value="1"/>
</dbReference>
<dbReference type="EC" id="1.1.1.169" evidence="3 10"/>
<dbReference type="GO" id="GO:0015940">
    <property type="term" value="P:pantothenate biosynthetic process"/>
    <property type="evidence" value="ECO:0007669"/>
    <property type="project" value="UniProtKB-UniPathway"/>
</dbReference>
<sequence length="317" mass="33759">MKEAEQAPIRALVVGAGAIGGFYGALLHGAGAEVSVVCRGEFDAVRERGYELASDRLGNRSFRPAQVLRSAGDYQGGAPDYLIVTLKVVEGLDRVALMRPAVGPHTVIVLIENGVEIEAEIAAAFPDNEVISALAFVQVSRTGPGRIRHFAFGDLNFGNYPSGVSERARRLAALLEAGGIRCPLTDKVAAARWQKALWNTVFNPISVLGGALDTAQILATAEGSAFVLEAMREVEAIAAATGHPLAPELAEQFIDATRKGPAYKTSMALDYENGRPMETEAIIGNVVRAAQREGVPAPRLASLYALLKMVERKSLPR</sequence>
<dbReference type="GO" id="GO:0008677">
    <property type="term" value="F:2-dehydropantoate 2-reductase activity"/>
    <property type="evidence" value="ECO:0007669"/>
    <property type="project" value="UniProtKB-EC"/>
</dbReference>
<dbReference type="SUPFAM" id="SSF48179">
    <property type="entry name" value="6-phosphogluconate dehydrogenase C-terminal domain-like"/>
    <property type="match status" value="1"/>
</dbReference>
<keyword evidence="7 10" id="KW-0560">Oxidoreductase</keyword>
<dbReference type="InterPro" id="IPR003710">
    <property type="entry name" value="ApbA"/>
</dbReference>
<evidence type="ECO:0000259" key="11">
    <source>
        <dbReference type="Pfam" id="PF02558"/>
    </source>
</evidence>
<proteinExistence type="inferred from homology"/>
<evidence type="ECO:0000256" key="8">
    <source>
        <dbReference type="ARBA" id="ARBA00032024"/>
    </source>
</evidence>
<evidence type="ECO:0000256" key="7">
    <source>
        <dbReference type="ARBA" id="ARBA00023002"/>
    </source>
</evidence>
<dbReference type="Gene3D" id="1.10.1040.10">
    <property type="entry name" value="N-(1-d-carboxylethyl)-l-norvaline Dehydrogenase, domain 2"/>
    <property type="match status" value="1"/>
</dbReference>
<evidence type="ECO:0000313" key="13">
    <source>
        <dbReference type="EMBL" id="SNS79317.1"/>
    </source>
</evidence>
<dbReference type="RefSeq" id="WP_176442428.1">
    <property type="nucleotide sequence ID" value="NZ_FZOT01000006.1"/>
</dbReference>
<keyword evidence="5 10" id="KW-0566">Pantothenate biosynthesis</keyword>
<dbReference type="InterPro" id="IPR013328">
    <property type="entry name" value="6PGD_dom2"/>
</dbReference>
<dbReference type="PANTHER" id="PTHR21708">
    <property type="entry name" value="PROBABLE 2-DEHYDROPANTOATE 2-REDUCTASE"/>
    <property type="match status" value="1"/>
</dbReference>
<comment type="pathway">
    <text evidence="1 10">Cofactor biosynthesis; (R)-pantothenate biosynthesis; (R)-pantoate from 3-methyl-2-oxobutanoate: step 2/2.</text>
</comment>
<name>A0A239HD50_9BURK</name>
<comment type="similarity">
    <text evidence="2 10">Belongs to the ketopantoate reductase family.</text>
</comment>
<evidence type="ECO:0000256" key="1">
    <source>
        <dbReference type="ARBA" id="ARBA00004994"/>
    </source>
</evidence>
<evidence type="ECO:0000256" key="6">
    <source>
        <dbReference type="ARBA" id="ARBA00022857"/>
    </source>
</evidence>
<reference evidence="13 14" key="1">
    <citation type="submission" date="2017-06" db="EMBL/GenBank/DDBJ databases">
        <authorList>
            <person name="Kim H.J."/>
            <person name="Triplett B.A."/>
        </authorList>
    </citation>
    <scope>NUCLEOTIDE SEQUENCE [LARGE SCALE GENOMIC DNA]</scope>
    <source>
        <strain evidence="13 14">U15</strain>
    </source>
</reference>
<evidence type="ECO:0000256" key="3">
    <source>
        <dbReference type="ARBA" id="ARBA00013014"/>
    </source>
</evidence>
<dbReference type="FunFam" id="1.10.1040.10:FF:000017">
    <property type="entry name" value="2-dehydropantoate 2-reductase"/>
    <property type="match status" value="1"/>
</dbReference>
<organism evidence="13 14">
    <name type="scientific">Noviherbaspirillum humi</name>
    <dbReference type="NCBI Taxonomy" id="1688639"/>
    <lineage>
        <taxon>Bacteria</taxon>
        <taxon>Pseudomonadati</taxon>
        <taxon>Pseudomonadota</taxon>
        <taxon>Betaproteobacteria</taxon>
        <taxon>Burkholderiales</taxon>
        <taxon>Oxalobacteraceae</taxon>
        <taxon>Noviherbaspirillum</taxon>
    </lineage>
</organism>
<evidence type="ECO:0000256" key="9">
    <source>
        <dbReference type="ARBA" id="ARBA00048793"/>
    </source>
</evidence>
<dbReference type="EMBL" id="FZOT01000006">
    <property type="protein sequence ID" value="SNS79317.1"/>
    <property type="molecule type" value="Genomic_DNA"/>
</dbReference>
<dbReference type="Proteomes" id="UP000198284">
    <property type="component" value="Unassembled WGS sequence"/>
</dbReference>
<dbReference type="GO" id="GO:0005737">
    <property type="term" value="C:cytoplasm"/>
    <property type="evidence" value="ECO:0007669"/>
    <property type="project" value="TreeGrafter"/>
</dbReference>
<evidence type="ECO:0000256" key="5">
    <source>
        <dbReference type="ARBA" id="ARBA00022655"/>
    </source>
</evidence>
<keyword evidence="14" id="KW-1185">Reference proteome</keyword>
<dbReference type="UniPathway" id="UPA00028">
    <property type="reaction ID" value="UER00004"/>
</dbReference>
<protein>
    <recommendedName>
        <fullName evidence="4 10">2-dehydropantoate 2-reductase</fullName>
        <ecNumber evidence="3 10">1.1.1.169</ecNumber>
    </recommendedName>
    <alternativeName>
        <fullName evidence="8 10">Ketopantoate reductase</fullName>
    </alternativeName>
</protein>
<dbReference type="AlphaFoldDB" id="A0A239HD50"/>
<dbReference type="InterPro" id="IPR013332">
    <property type="entry name" value="KPR_N"/>
</dbReference>
<dbReference type="Gene3D" id="3.40.50.720">
    <property type="entry name" value="NAD(P)-binding Rossmann-like Domain"/>
    <property type="match status" value="1"/>
</dbReference>
<comment type="function">
    <text evidence="10">Catalyzes the NADPH-dependent reduction of ketopantoate into pantoic acid.</text>
</comment>
<evidence type="ECO:0000256" key="10">
    <source>
        <dbReference type="RuleBase" id="RU362068"/>
    </source>
</evidence>
<evidence type="ECO:0000256" key="2">
    <source>
        <dbReference type="ARBA" id="ARBA00007870"/>
    </source>
</evidence>
<dbReference type="NCBIfam" id="TIGR00745">
    <property type="entry name" value="apbA_panE"/>
    <property type="match status" value="1"/>
</dbReference>
<evidence type="ECO:0000256" key="4">
    <source>
        <dbReference type="ARBA" id="ARBA00019465"/>
    </source>
</evidence>
<dbReference type="InterPro" id="IPR013752">
    <property type="entry name" value="KPA_reductase"/>
</dbReference>
<dbReference type="Pfam" id="PF08546">
    <property type="entry name" value="ApbA_C"/>
    <property type="match status" value="1"/>
</dbReference>
<accession>A0A239HD50</accession>
<dbReference type="SUPFAM" id="SSF51735">
    <property type="entry name" value="NAD(P)-binding Rossmann-fold domains"/>
    <property type="match status" value="1"/>
</dbReference>
<feature type="domain" description="Ketopantoate reductase C-terminal" evidence="12">
    <location>
        <begin position="189"/>
        <end position="311"/>
    </location>
</feature>
<gene>
    <name evidence="13" type="ORF">SAMN06265795_106203</name>
</gene>
<dbReference type="InterPro" id="IPR008927">
    <property type="entry name" value="6-PGluconate_DH-like_C_sf"/>
</dbReference>